<keyword evidence="2 7" id="KW-0812">Transmembrane</keyword>
<feature type="compositionally biased region" description="Low complexity" evidence="6">
    <location>
        <begin position="730"/>
        <end position="746"/>
    </location>
</feature>
<feature type="compositionally biased region" description="Low complexity" evidence="6">
    <location>
        <begin position="670"/>
        <end position="696"/>
    </location>
</feature>
<feature type="region of interest" description="Disordered" evidence="6">
    <location>
        <begin position="807"/>
        <end position="891"/>
    </location>
</feature>
<feature type="compositionally biased region" description="Polar residues" evidence="6">
    <location>
        <begin position="837"/>
        <end position="850"/>
    </location>
</feature>
<feature type="compositionally biased region" description="Low complexity" evidence="6">
    <location>
        <begin position="807"/>
        <end position="821"/>
    </location>
</feature>
<dbReference type="GO" id="GO:0044732">
    <property type="term" value="C:mitotic spindle pole body"/>
    <property type="evidence" value="ECO:0007669"/>
    <property type="project" value="TreeGrafter"/>
</dbReference>
<feature type="transmembrane region" description="Helical" evidence="7">
    <location>
        <begin position="604"/>
        <end position="629"/>
    </location>
</feature>
<evidence type="ECO:0000256" key="1">
    <source>
        <dbReference type="ARBA" id="ARBA00004473"/>
    </source>
</evidence>
<feature type="region of interest" description="Disordered" evidence="6">
    <location>
        <begin position="355"/>
        <end position="492"/>
    </location>
</feature>
<dbReference type="Proteomes" id="UP000002059">
    <property type="component" value="Partially assembled WGS sequence"/>
</dbReference>
<dbReference type="GO" id="GO:0005637">
    <property type="term" value="C:nuclear inner membrane"/>
    <property type="evidence" value="ECO:0007669"/>
    <property type="project" value="UniProtKB-SubCell"/>
</dbReference>
<feature type="transmembrane region" description="Helical" evidence="7">
    <location>
        <begin position="239"/>
        <end position="256"/>
    </location>
</feature>
<dbReference type="KEGG" id="pbl:PAAG_07658"/>
<dbReference type="EMBL" id="KN294017">
    <property type="protein sequence ID" value="EEH37377.1"/>
    <property type="molecule type" value="Genomic_DNA"/>
</dbReference>
<feature type="transmembrane region" description="Helical" evidence="7">
    <location>
        <begin position="175"/>
        <end position="194"/>
    </location>
</feature>
<dbReference type="InterPro" id="IPR018617">
    <property type="entry name" value="Ima1_N"/>
</dbReference>
<evidence type="ECO:0000256" key="5">
    <source>
        <dbReference type="ARBA" id="ARBA00023242"/>
    </source>
</evidence>
<protein>
    <recommendedName>
        <fullName evidence="8">Ima1 N-terminal domain-containing protein</fullName>
    </recommendedName>
</protein>
<dbReference type="GeneID" id="9093490"/>
<dbReference type="GO" id="GO:0034506">
    <property type="term" value="C:chromosome, centromeric core domain"/>
    <property type="evidence" value="ECO:0007669"/>
    <property type="project" value="TreeGrafter"/>
</dbReference>
<proteinExistence type="predicted"/>
<dbReference type="eggNOG" id="KOG4623">
    <property type="taxonomic scope" value="Eukaryota"/>
</dbReference>
<feature type="compositionally biased region" description="Low complexity" evidence="6">
    <location>
        <begin position="864"/>
        <end position="877"/>
    </location>
</feature>
<evidence type="ECO:0000256" key="2">
    <source>
        <dbReference type="ARBA" id="ARBA00022692"/>
    </source>
</evidence>
<reference evidence="9 10" key="1">
    <citation type="journal article" date="2011" name="PLoS Genet.">
        <title>Comparative genomic analysis of human fungal pathogens causing paracoccidioidomycosis.</title>
        <authorList>
            <person name="Desjardins C.A."/>
            <person name="Champion M.D."/>
            <person name="Holder J.W."/>
            <person name="Muszewska A."/>
            <person name="Goldberg J."/>
            <person name="Bailao A.M."/>
            <person name="Brigido M.M."/>
            <person name="Ferreira M.E."/>
            <person name="Garcia A.M."/>
            <person name="Grynberg M."/>
            <person name="Gujja S."/>
            <person name="Heiman D.I."/>
            <person name="Henn M.R."/>
            <person name="Kodira C.D."/>
            <person name="Leon-Narvaez H."/>
            <person name="Longo L.V."/>
            <person name="Ma L.J."/>
            <person name="Malavazi I."/>
            <person name="Matsuo A.L."/>
            <person name="Morais F.V."/>
            <person name="Pereira M."/>
            <person name="Rodriguez-Brito S."/>
            <person name="Sakthikumar S."/>
            <person name="Salem-Izacc S.M."/>
            <person name="Sykes S.M."/>
            <person name="Teixeira M.M."/>
            <person name="Vallejo M.C."/>
            <person name="Walter M.E."/>
            <person name="Yandava C."/>
            <person name="Young S."/>
            <person name="Zeng Q."/>
            <person name="Zucker J."/>
            <person name="Felipe M.S."/>
            <person name="Goldman G.H."/>
            <person name="Haas B.J."/>
            <person name="McEwen J.G."/>
            <person name="Nino-Vega G."/>
            <person name="Puccia R."/>
            <person name="San-Blas G."/>
            <person name="Soares C.M."/>
            <person name="Birren B.W."/>
            <person name="Cuomo C.A."/>
        </authorList>
    </citation>
    <scope>NUCLEOTIDE SEQUENCE [LARGE SCALE GENOMIC DNA]</scope>
    <source>
        <strain evidence="10">ATCC MYA-826 / Pb01</strain>
    </source>
</reference>
<keyword evidence="5" id="KW-0539">Nucleus</keyword>
<feature type="transmembrane region" description="Helical" evidence="7">
    <location>
        <begin position="277"/>
        <end position="295"/>
    </location>
</feature>
<dbReference type="GO" id="GO:0071765">
    <property type="term" value="P:nuclear inner membrane organization"/>
    <property type="evidence" value="ECO:0007669"/>
    <property type="project" value="InterPro"/>
</dbReference>
<dbReference type="OMA" id="YPQVCES"/>
<evidence type="ECO:0000256" key="3">
    <source>
        <dbReference type="ARBA" id="ARBA00022989"/>
    </source>
</evidence>
<dbReference type="RefSeq" id="XP_002790359.1">
    <property type="nucleotide sequence ID" value="XM_002790313.1"/>
</dbReference>
<dbReference type="Pfam" id="PF09779">
    <property type="entry name" value="Ima1_N"/>
    <property type="match status" value="1"/>
</dbReference>
<dbReference type="HOGENOM" id="CLU_013127_1_0_1"/>
<feature type="compositionally biased region" description="Polar residues" evidence="6">
    <location>
        <begin position="747"/>
        <end position="773"/>
    </location>
</feature>
<feature type="transmembrane region" description="Helical" evidence="7">
    <location>
        <begin position="307"/>
        <end position="330"/>
    </location>
</feature>
<accession>C1HAK4</accession>
<keyword evidence="3 7" id="KW-1133">Transmembrane helix</keyword>
<evidence type="ECO:0000313" key="9">
    <source>
        <dbReference type="EMBL" id="EEH37377.1"/>
    </source>
</evidence>
<dbReference type="InterPro" id="IPR042321">
    <property type="entry name" value="Ima1"/>
</dbReference>
<dbReference type="VEuPathDB" id="FungiDB:PAAG_07658"/>
<evidence type="ECO:0000259" key="8">
    <source>
        <dbReference type="Pfam" id="PF09779"/>
    </source>
</evidence>
<keyword evidence="4 7" id="KW-0472">Membrane</keyword>
<sequence>MSSLFKKRLCCFYCGRRSVQSQPGPIRQWQCQQCLAVNYLDEHGEITDPPASAASSGVGFKQYAQSLPGEFAASDCSIFCSTCLKNQHVLTQTLASYLPMPTHPDFETYEASYPEYRKSLEERYPQVCEKCEPRVRSRIEQAGYVAKADHLRRMMEKSRNGRSTRRYHGWSWRSLLVSAGAMCFRASVASQLVWNLMGAMVAGNITQNTESDLSLSLLPLCFGRIWKHQSAFEECSSVMTPYAGLSLILGILSIWWNPKLKHKVEGRGGRLTGIGEYYKVQIIVLVVRFVAWACLEDPSITGINPKLGPGIHAFMGIFTAISVVLSRYVIKFDTTPLISWQSNIGPLISQKSEENNASMLQTASPPHSKISSFRSDPSLQRFPINSLAPPRPLAQTSSLPPFPKADVTDDSDAMDWTPSQQPLQINVTPKHVQTQEPREPLPFQGQLPPIPKPPAWRLRNPTQERPKAPEPKPNPFQNAPVLQPNLSSNQGRHMESIMAPPKYFPPSDFAAETGLESLFDKAFSIRDDPVNVQKQPWSSESKQRARASAHSSRILKCVLLAISISILLAAQAFRLPGNSVGTAVLGISLLISGFSLLESLMRPLAVWSAFDIILSVVELAACVCLAIYSPQGLYDRYKFETAGKCLVAFMVGQEMIALGSIFSRKAAPAQNSQKKQQTQSSQPPQQPNQTTRPQTQGYDDPLKKEPNLPSLTNLSIKQKSSNNIRGTPANSNNNNNRPRNTSNNPTHSNPHSTNTHSASPAYNNLASHSNDPTATHPAPYSAIPRPGHLSSSFSSFNSLPDSLRFTPPSATTVTTSTSCASEIASEPATPQRRYAYSRSTFSPARQTPSSGIGGLSLDDHPLPQCQQQSQSQSQSHSTTRTMRYALRSRRG</sequence>
<dbReference type="PANTHER" id="PTHR28538">
    <property type="entry name" value="INTEGRAL INNER NUCLEAR MEMBRANE PROTEIN IMA1"/>
    <property type="match status" value="1"/>
</dbReference>
<dbReference type="AlphaFoldDB" id="C1HAK4"/>
<feature type="compositionally biased region" description="Polar residues" evidence="6">
    <location>
        <begin position="355"/>
        <end position="378"/>
    </location>
</feature>
<feature type="compositionally biased region" description="Polar residues" evidence="6">
    <location>
        <begin position="417"/>
        <end position="435"/>
    </location>
</feature>
<feature type="region of interest" description="Disordered" evidence="6">
    <location>
        <begin position="667"/>
        <end position="786"/>
    </location>
</feature>
<organism evidence="9 10">
    <name type="scientific">Paracoccidioides lutzii (strain ATCC MYA-826 / Pb01)</name>
    <name type="common">Paracoccidioides brasiliensis</name>
    <dbReference type="NCBI Taxonomy" id="502779"/>
    <lineage>
        <taxon>Eukaryota</taxon>
        <taxon>Fungi</taxon>
        <taxon>Dikarya</taxon>
        <taxon>Ascomycota</taxon>
        <taxon>Pezizomycotina</taxon>
        <taxon>Eurotiomycetes</taxon>
        <taxon>Eurotiomycetidae</taxon>
        <taxon>Onygenales</taxon>
        <taxon>Ajellomycetaceae</taxon>
        <taxon>Paracoccidioides</taxon>
    </lineage>
</organism>
<feature type="domain" description="Ima1 N-terminal" evidence="8">
    <location>
        <begin position="10"/>
        <end position="135"/>
    </location>
</feature>
<name>C1HAK4_PARBA</name>
<evidence type="ECO:0000256" key="4">
    <source>
        <dbReference type="ARBA" id="ARBA00023136"/>
    </source>
</evidence>
<dbReference type="GO" id="GO:0034992">
    <property type="term" value="C:microtubule organizing center attachment site"/>
    <property type="evidence" value="ECO:0007669"/>
    <property type="project" value="TreeGrafter"/>
</dbReference>
<dbReference type="OrthoDB" id="5966927at2759"/>
<comment type="subcellular location">
    <subcellularLocation>
        <location evidence="1">Nucleus inner membrane</location>
        <topology evidence="1">Multi-pass membrane protein</topology>
    </subcellularLocation>
</comment>
<feature type="transmembrane region" description="Helical" evidence="7">
    <location>
        <begin position="554"/>
        <end position="573"/>
    </location>
</feature>
<feature type="transmembrane region" description="Helical" evidence="7">
    <location>
        <begin position="579"/>
        <end position="597"/>
    </location>
</feature>
<gene>
    <name evidence="9" type="ORF">PAAG_07658</name>
</gene>
<evidence type="ECO:0000313" key="10">
    <source>
        <dbReference type="Proteomes" id="UP000002059"/>
    </source>
</evidence>
<evidence type="ECO:0000256" key="6">
    <source>
        <dbReference type="SAM" id="MobiDB-lite"/>
    </source>
</evidence>
<evidence type="ECO:0000256" key="7">
    <source>
        <dbReference type="SAM" id="Phobius"/>
    </source>
</evidence>
<keyword evidence="10" id="KW-1185">Reference proteome</keyword>
<feature type="compositionally biased region" description="Polar residues" evidence="6">
    <location>
        <begin position="709"/>
        <end position="729"/>
    </location>
</feature>
<dbReference type="PANTHER" id="PTHR28538:SF1">
    <property type="entry name" value="INTEGRAL INNER NUCLEAR MEMBRANE PROTEIN IMA1"/>
    <property type="match status" value="1"/>
</dbReference>